<evidence type="ECO:0000313" key="7">
    <source>
        <dbReference type="Proteomes" id="UP000007110"/>
    </source>
</evidence>
<feature type="transmembrane region" description="Helical" evidence="5">
    <location>
        <begin position="206"/>
        <end position="228"/>
    </location>
</feature>
<dbReference type="RefSeq" id="XP_030829095.1">
    <property type="nucleotide sequence ID" value="XM_030973235.1"/>
</dbReference>
<dbReference type="AlphaFoldDB" id="A0A7M7N097"/>
<dbReference type="EnsemblMetazoa" id="XM_030973235">
    <property type="protein sequence ID" value="XP_030829095"/>
    <property type="gene ID" value="LOC578138"/>
</dbReference>
<reference evidence="7" key="1">
    <citation type="submission" date="2015-02" db="EMBL/GenBank/DDBJ databases">
        <title>Genome sequencing for Strongylocentrotus purpuratus.</title>
        <authorList>
            <person name="Murali S."/>
            <person name="Liu Y."/>
            <person name="Vee V."/>
            <person name="English A."/>
            <person name="Wang M."/>
            <person name="Skinner E."/>
            <person name="Han Y."/>
            <person name="Muzny D.M."/>
            <person name="Worley K.C."/>
            <person name="Gibbs R.A."/>
        </authorList>
    </citation>
    <scope>NUCLEOTIDE SEQUENCE</scope>
</reference>
<keyword evidence="4 5" id="KW-0472">Membrane</keyword>
<dbReference type="Proteomes" id="UP000007110">
    <property type="component" value="Unassembled WGS sequence"/>
</dbReference>
<evidence type="ECO:0000256" key="4">
    <source>
        <dbReference type="ARBA" id="ARBA00023136"/>
    </source>
</evidence>
<evidence type="ECO:0008006" key="8">
    <source>
        <dbReference type="Google" id="ProtNLM"/>
    </source>
</evidence>
<dbReference type="Pfam" id="PF01027">
    <property type="entry name" value="Bax1-I"/>
    <property type="match status" value="1"/>
</dbReference>
<comment type="subcellular location">
    <subcellularLocation>
        <location evidence="1">Membrane</location>
        <topology evidence="1">Multi-pass membrane protein</topology>
    </subcellularLocation>
</comment>
<dbReference type="PANTHER" id="PTHR23291">
    <property type="entry name" value="BAX INHIBITOR-RELATED"/>
    <property type="match status" value="1"/>
</dbReference>
<feature type="transmembrane region" description="Helical" evidence="5">
    <location>
        <begin position="170"/>
        <end position="194"/>
    </location>
</feature>
<dbReference type="GO" id="GO:0016020">
    <property type="term" value="C:membrane"/>
    <property type="evidence" value="ECO:0000318"/>
    <property type="project" value="GO_Central"/>
</dbReference>
<dbReference type="KEGG" id="spu:578138"/>
<accession>A0A7M7N097</accession>
<feature type="transmembrane region" description="Helical" evidence="5">
    <location>
        <begin position="89"/>
        <end position="109"/>
    </location>
</feature>
<organism evidence="6 7">
    <name type="scientific">Strongylocentrotus purpuratus</name>
    <name type="common">Purple sea urchin</name>
    <dbReference type="NCBI Taxonomy" id="7668"/>
    <lineage>
        <taxon>Eukaryota</taxon>
        <taxon>Metazoa</taxon>
        <taxon>Echinodermata</taxon>
        <taxon>Eleutherozoa</taxon>
        <taxon>Echinozoa</taxon>
        <taxon>Echinoidea</taxon>
        <taxon>Euechinoidea</taxon>
        <taxon>Echinacea</taxon>
        <taxon>Camarodonta</taxon>
        <taxon>Echinidea</taxon>
        <taxon>Strongylocentrotidae</taxon>
        <taxon>Strongylocentrotus</taxon>
    </lineage>
</organism>
<proteinExistence type="inferred from homology"/>
<dbReference type="PANTHER" id="PTHR23291:SF47">
    <property type="entry name" value="TRANSMEMBRANE BAX INHIBITOR MOTIF CONTAINING 7"/>
    <property type="match status" value="1"/>
</dbReference>
<dbReference type="GeneID" id="578138"/>
<protein>
    <recommendedName>
        <fullName evidence="8">Protein lifeguard 1</fullName>
    </recommendedName>
</protein>
<evidence type="ECO:0000256" key="2">
    <source>
        <dbReference type="ARBA" id="ARBA00022692"/>
    </source>
</evidence>
<dbReference type="CDD" id="cd10428">
    <property type="entry name" value="LFG_like"/>
    <property type="match status" value="1"/>
</dbReference>
<dbReference type="GO" id="GO:0005262">
    <property type="term" value="F:calcium channel activity"/>
    <property type="evidence" value="ECO:0000318"/>
    <property type="project" value="GO_Central"/>
</dbReference>
<feature type="transmembrane region" description="Helical" evidence="5">
    <location>
        <begin position="26"/>
        <end position="47"/>
    </location>
</feature>
<dbReference type="OMA" id="NPWFTYA"/>
<name>A0A7M7N097_STRPU</name>
<dbReference type="InterPro" id="IPR006214">
    <property type="entry name" value="Bax_inhibitor_1-related"/>
</dbReference>
<feature type="transmembrane region" description="Helical" evidence="5">
    <location>
        <begin position="115"/>
        <end position="134"/>
    </location>
</feature>
<dbReference type="OrthoDB" id="7933078at2759"/>
<keyword evidence="2 5" id="KW-0812">Transmembrane</keyword>
<sequence length="231" mass="26418">MADSDYGEGNFDFVEKEIRHAFIKKVYAILTLQLAVTIGIMCIFILVDEVKEYAQQNYWIFWTAFALTFVFIFVLACTPDLRRRSPINIICLMLFTICEGVLLGLTCTYYDGTEVLLAIGITALITLALTLFAFQTKIDFTLMAGLLYVLLISLLMFGFFAAIFRSDFLYTFYCAFGAFIFSAYIVFDTQLLLGGKHRYSISPEEYIFAALNLYLDIINLFLLLLRLFGSR</sequence>
<feature type="transmembrane region" description="Helical" evidence="5">
    <location>
        <begin position="59"/>
        <end position="77"/>
    </location>
</feature>
<reference evidence="6" key="2">
    <citation type="submission" date="2021-01" db="UniProtKB">
        <authorList>
            <consortium name="EnsemblMetazoa"/>
        </authorList>
    </citation>
    <scope>IDENTIFICATION</scope>
</reference>
<dbReference type="InParanoid" id="A0A7M7N097"/>
<evidence type="ECO:0000256" key="3">
    <source>
        <dbReference type="ARBA" id="ARBA00022989"/>
    </source>
</evidence>
<feature type="transmembrane region" description="Helical" evidence="5">
    <location>
        <begin position="146"/>
        <end position="164"/>
    </location>
</feature>
<keyword evidence="7" id="KW-1185">Reference proteome</keyword>
<dbReference type="GO" id="GO:0005794">
    <property type="term" value="C:Golgi apparatus"/>
    <property type="evidence" value="ECO:0000318"/>
    <property type="project" value="GO_Central"/>
</dbReference>
<keyword evidence="3 5" id="KW-1133">Transmembrane helix</keyword>
<evidence type="ECO:0000313" key="6">
    <source>
        <dbReference type="EnsemblMetazoa" id="XP_030829095"/>
    </source>
</evidence>
<evidence type="ECO:0000256" key="5">
    <source>
        <dbReference type="RuleBase" id="RU004379"/>
    </source>
</evidence>
<evidence type="ECO:0000256" key="1">
    <source>
        <dbReference type="ARBA" id="ARBA00004141"/>
    </source>
</evidence>
<comment type="similarity">
    <text evidence="5">Belongs to the BI1 family.</text>
</comment>